<comment type="caution">
    <text evidence="3">The sequence shown here is derived from an EMBL/GenBank/DDBJ whole genome shotgun (WGS) entry which is preliminary data.</text>
</comment>
<evidence type="ECO:0000259" key="2">
    <source>
        <dbReference type="Pfam" id="PF08451"/>
    </source>
</evidence>
<accession>A0AA41NCA2</accession>
<dbReference type="InterPro" id="IPR013659">
    <property type="entry name" value="A_deaminase_N"/>
</dbReference>
<dbReference type="Gene3D" id="3.20.20.140">
    <property type="entry name" value="Metal-dependent hydrolases"/>
    <property type="match status" value="1"/>
</dbReference>
<gene>
    <name evidence="3" type="ORF">SUZIE_194665</name>
</gene>
<protein>
    <submittedName>
        <fullName evidence="3">Adenosine deaminase CECR1</fullName>
    </submittedName>
</protein>
<dbReference type="Proteomes" id="UP001166674">
    <property type="component" value="Unassembled WGS sequence"/>
</dbReference>
<sequence length="183" mass="21295">MLVGVPSGWPTLLVLLLAVEISFVRSSIFMDEARSQLLVKEKSIRFGSEILLNSQEKKANRNLMAIKKKEITEALETHQFPPSMHFFQAKQLIEDSRVFHIIKKIPKGAALHLHEFGMASMEWLVKNVTYRPHCYFCITPEGILQFRFAQSAPRNRKGRECSNWVLLEDHRKKLKDITEFDKR</sequence>
<feature type="domain" description="Adenosine/AMP deaminase N-terminal" evidence="2">
    <location>
        <begin position="28"/>
        <end position="102"/>
    </location>
</feature>
<evidence type="ECO:0000313" key="3">
    <source>
        <dbReference type="EMBL" id="MBZ3887782.1"/>
    </source>
</evidence>
<reference evidence="3" key="1">
    <citation type="submission" date="2020-03" db="EMBL/GenBank/DDBJ databases">
        <title>Studies in the Genomics of Life Span.</title>
        <authorList>
            <person name="Glass D."/>
        </authorList>
    </citation>
    <scope>NUCLEOTIDE SEQUENCE</scope>
    <source>
        <strain evidence="3">SUZIE</strain>
        <tissue evidence="3">Muscle</tissue>
    </source>
</reference>
<feature type="signal peptide" evidence="1">
    <location>
        <begin position="1"/>
        <end position="26"/>
    </location>
</feature>
<evidence type="ECO:0000313" key="4">
    <source>
        <dbReference type="Proteomes" id="UP001166674"/>
    </source>
</evidence>
<dbReference type="GO" id="GO:0005615">
    <property type="term" value="C:extracellular space"/>
    <property type="evidence" value="ECO:0007669"/>
    <property type="project" value="InterPro"/>
</dbReference>
<keyword evidence="4" id="KW-1185">Reference proteome</keyword>
<organism evidence="3 4">
    <name type="scientific">Sciurus carolinensis</name>
    <name type="common">Eastern gray squirrel</name>
    <dbReference type="NCBI Taxonomy" id="30640"/>
    <lineage>
        <taxon>Eukaryota</taxon>
        <taxon>Metazoa</taxon>
        <taxon>Chordata</taxon>
        <taxon>Craniata</taxon>
        <taxon>Vertebrata</taxon>
        <taxon>Euteleostomi</taxon>
        <taxon>Mammalia</taxon>
        <taxon>Eutheria</taxon>
        <taxon>Euarchontoglires</taxon>
        <taxon>Glires</taxon>
        <taxon>Rodentia</taxon>
        <taxon>Sciuromorpha</taxon>
        <taxon>Sciuridae</taxon>
        <taxon>Sciurinae</taxon>
        <taxon>Sciurini</taxon>
        <taxon>Sciurus</taxon>
    </lineage>
</organism>
<keyword evidence="1" id="KW-0732">Signal</keyword>
<name>A0AA41NCA2_SCICA</name>
<proteinExistence type="predicted"/>
<dbReference type="AlphaFoldDB" id="A0AA41NCA2"/>
<evidence type="ECO:0000256" key="1">
    <source>
        <dbReference type="SAM" id="SignalP"/>
    </source>
</evidence>
<feature type="chain" id="PRO_5041203185" evidence="1">
    <location>
        <begin position="27"/>
        <end position="183"/>
    </location>
</feature>
<dbReference type="InterPro" id="IPR032466">
    <property type="entry name" value="Metal_Hydrolase"/>
</dbReference>
<dbReference type="SUPFAM" id="SSF51556">
    <property type="entry name" value="Metallo-dependent hydrolases"/>
    <property type="match status" value="1"/>
</dbReference>
<dbReference type="Pfam" id="PF08451">
    <property type="entry name" value="A_deaminase_N"/>
    <property type="match status" value="1"/>
</dbReference>
<dbReference type="EMBL" id="JAATJV010419400">
    <property type="protein sequence ID" value="MBZ3887782.1"/>
    <property type="molecule type" value="Genomic_DNA"/>
</dbReference>